<sequence>MSDEWDDDDFGTFESATDVKSPSGSETSSSVSSSATPAWLLAAQSSPQITKPAPSTEVKSDSLGVEPSQPSKPTSALPLSVVSDKKNEFPTQSDRFATWNQTDTLGGGDFDALKTGPDTSASEKPSLPADATFDDIFNIASNIKPASFSEPSPQIEDKKPLLTSDVSTQSEEDRESDKILELRSRLDTALALKEQTEKSLEELREELAKIIKETKEEREKREQENEGENAKMREEHEKRVKQLQEESEKLAGSLTEEYTALAREAASEQKNEYIKGLEDVLAKCLGVLDQQSATLSNKLSDATNSCKSEFNDAVNTSKEELKDFVTSHCDETLRKCTEVRDDFEKYLQEKILSESEKQQVIDQKCKREALDELMSSFKKEMEESLREERRKNTEATRIAVEESRRMILESVQQEEKNNQILREKHTMALKMLLTSSQEHLRHLTEGLSSELAQDT</sequence>
<gene>
    <name evidence="3" type="ORF">CVLEPA_LOCUS20202</name>
</gene>
<organism evidence="3 4">
    <name type="scientific">Clavelina lepadiformis</name>
    <name type="common">Light-bulb sea squirt</name>
    <name type="synonym">Ascidia lepadiformis</name>
    <dbReference type="NCBI Taxonomy" id="159417"/>
    <lineage>
        <taxon>Eukaryota</taxon>
        <taxon>Metazoa</taxon>
        <taxon>Chordata</taxon>
        <taxon>Tunicata</taxon>
        <taxon>Ascidiacea</taxon>
        <taxon>Aplousobranchia</taxon>
        <taxon>Clavelinidae</taxon>
        <taxon>Clavelina</taxon>
    </lineage>
</organism>
<protein>
    <submittedName>
        <fullName evidence="3">Uncharacterized protein</fullName>
    </submittedName>
</protein>
<proteinExistence type="predicted"/>
<dbReference type="PANTHER" id="PTHR35072:SF1">
    <property type="entry name" value="COILED-COIL DOMAIN-CONTAINING PROTEIN 91"/>
    <property type="match status" value="1"/>
</dbReference>
<feature type="compositionally biased region" description="Acidic residues" evidence="2">
    <location>
        <begin position="1"/>
        <end position="11"/>
    </location>
</feature>
<evidence type="ECO:0000256" key="1">
    <source>
        <dbReference type="SAM" id="Coils"/>
    </source>
</evidence>
<keyword evidence="1" id="KW-0175">Coiled coil</keyword>
<feature type="region of interest" description="Disordered" evidence="2">
    <location>
        <begin position="144"/>
        <end position="179"/>
    </location>
</feature>
<dbReference type="PANTHER" id="PTHR35072">
    <property type="entry name" value="COILED-COIL DOMAIN-CONTAINING PROTEIN 91"/>
    <property type="match status" value="1"/>
</dbReference>
<dbReference type="EMBL" id="CAWYQH010000108">
    <property type="protein sequence ID" value="CAK8688176.1"/>
    <property type="molecule type" value="Genomic_DNA"/>
</dbReference>
<feature type="compositionally biased region" description="Polar residues" evidence="2">
    <location>
        <begin position="89"/>
        <end position="104"/>
    </location>
</feature>
<feature type="coiled-coil region" evidence="1">
    <location>
        <begin position="367"/>
        <end position="398"/>
    </location>
</feature>
<dbReference type="InterPro" id="IPR034592">
    <property type="entry name" value="CCDC91"/>
</dbReference>
<keyword evidence="4" id="KW-1185">Reference proteome</keyword>
<comment type="caution">
    <text evidence="3">The sequence shown here is derived from an EMBL/GenBank/DDBJ whole genome shotgun (WGS) entry which is preliminary data.</text>
</comment>
<feature type="region of interest" description="Disordered" evidence="2">
    <location>
        <begin position="213"/>
        <end position="248"/>
    </location>
</feature>
<evidence type="ECO:0000256" key="2">
    <source>
        <dbReference type="SAM" id="MobiDB-lite"/>
    </source>
</evidence>
<feature type="compositionally biased region" description="Low complexity" evidence="2">
    <location>
        <begin position="21"/>
        <end position="34"/>
    </location>
</feature>
<name>A0ABP0G8P0_CLALP</name>
<dbReference type="Proteomes" id="UP001642483">
    <property type="component" value="Unassembled WGS sequence"/>
</dbReference>
<evidence type="ECO:0000313" key="3">
    <source>
        <dbReference type="EMBL" id="CAK8688176.1"/>
    </source>
</evidence>
<accession>A0ABP0G8P0</accession>
<evidence type="ECO:0000313" key="4">
    <source>
        <dbReference type="Proteomes" id="UP001642483"/>
    </source>
</evidence>
<feature type="region of interest" description="Disordered" evidence="2">
    <location>
        <begin position="1"/>
        <end position="129"/>
    </location>
</feature>
<reference evidence="3 4" key="1">
    <citation type="submission" date="2024-02" db="EMBL/GenBank/DDBJ databases">
        <authorList>
            <person name="Daric V."/>
            <person name="Darras S."/>
        </authorList>
    </citation>
    <scope>NUCLEOTIDE SEQUENCE [LARGE SCALE GENOMIC DNA]</scope>
</reference>